<gene>
    <name evidence="2" type="ORF">HO133_005581</name>
</gene>
<comment type="caution">
    <text evidence="2">The sequence shown here is derived from an EMBL/GenBank/DDBJ whole genome shotgun (WGS) entry which is preliminary data.</text>
</comment>
<evidence type="ECO:0000313" key="2">
    <source>
        <dbReference type="EMBL" id="KAF6219037.1"/>
    </source>
</evidence>
<accession>A0A8H6F8C8</accession>
<evidence type="ECO:0000256" key="1">
    <source>
        <dbReference type="SAM" id="MobiDB-lite"/>
    </source>
</evidence>
<protein>
    <submittedName>
        <fullName evidence="2">Uncharacterized protein</fullName>
    </submittedName>
</protein>
<evidence type="ECO:0000313" key="3">
    <source>
        <dbReference type="Proteomes" id="UP000593566"/>
    </source>
</evidence>
<organism evidence="2 3">
    <name type="scientific">Letharia lupina</name>
    <dbReference type="NCBI Taxonomy" id="560253"/>
    <lineage>
        <taxon>Eukaryota</taxon>
        <taxon>Fungi</taxon>
        <taxon>Dikarya</taxon>
        <taxon>Ascomycota</taxon>
        <taxon>Pezizomycotina</taxon>
        <taxon>Lecanoromycetes</taxon>
        <taxon>OSLEUM clade</taxon>
        <taxon>Lecanoromycetidae</taxon>
        <taxon>Lecanorales</taxon>
        <taxon>Lecanorineae</taxon>
        <taxon>Parmeliaceae</taxon>
        <taxon>Letharia</taxon>
    </lineage>
</organism>
<reference evidence="2 3" key="1">
    <citation type="journal article" date="2020" name="Genomics">
        <title>Complete, high-quality genomes from long-read metagenomic sequencing of two wolf lichen thalli reveals enigmatic genome architecture.</title>
        <authorList>
            <person name="McKenzie S.K."/>
            <person name="Walston R.F."/>
            <person name="Allen J.L."/>
        </authorList>
    </citation>
    <scope>NUCLEOTIDE SEQUENCE [LARGE SCALE GENOMIC DNA]</scope>
    <source>
        <strain evidence="2">WasteWater1</strain>
    </source>
</reference>
<dbReference type="RefSeq" id="XP_037148472.1">
    <property type="nucleotide sequence ID" value="XM_037296490.1"/>
</dbReference>
<dbReference type="GeneID" id="59333987"/>
<proteinExistence type="predicted"/>
<dbReference type="AlphaFoldDB" id="A0A8H6F8C8"/>
<keyword evidence="3" id="KW-1185">Reference proteome</keyword>
<feature type="region of interest" description="Disordered" evidence="1">
    <location>
        <begin position="90"/>
        <end position="124"/>
    </location>
</feature>
<dbReference type="Proteomes" id="UP000593566">
    <property type="component" value="Unassembled WGS sequence"/>
</dbReference>
<dbReference type="EMBL" id="JACCJB010000021">
    <property type="protein sequence ID" value="KAF6219037.1"/>
    <property type="molecule type" value="Genomic_DNA"/>
</dbReference>
<sequence length="138" mass="15501">MGQNPPLPPPYLEDNLKLAAELKVPRRPSGHVSMKSHHCGKCHGVFKQTCIDAKHMVLCLKHKTYSKWEGQCPPCEREWKAQEKEIKEAEAALKADKEQEEAQATKISKKTKKTGKDGKKLGSKCVPGWVEAKKGDRK</sequence>
<name>A0A8H6F8C8_9LECA</name>